<evidence type="ECO:0008006" key="4">
    <source>
        <dbReference type="Google" id="ProtNLM"/>
    </source>
</evidence>
<evidence type="ECO:0000313" key="2">
    <source>
        <dbReference type="EMBL" id="MCT8329859.1"/>
    </source>
</evidence>
<gene>
    <name evidence="2" type="ORF">N5I32_10070</name>
</gene>
<accession>A0ABT2NLU2</accession>
<keyword evidence="1" id="KW-1133">Transmembrane helix</keyword>
<dbReference type="EMBL" id="JAOCQF010000001">
    <property type="protein sequence ID" value="MCT8329859.1"/>
    <property type="molecule type" value="Genomic_DNA"/>
</dbReference>
<protein>
    <recommendedName>
        <fullName evidence="4">Cytochrome C oxidase assembly protein</fullName>
    </recommendedName>
</protein>
<evidence type="ECO:0000313" key="3">
    <source>
        <dbReference type="Proteomes" id="UP001205601"/>
    </source>
</evidence>
<dbReference type="RefSeq" id="WP_261495399.1">
    <property type="nucleotide sequence ID" value="NZ_JAOCQF010000001.1"/>
</dbReference>
<reference evidence="3" key="1">
    <citation type="submission" date="2023-07" db="EMBL/GenBank/DDBJ databases">
        <title>Defluviimonas sediminis sp. nov., isolated from mangrove sediment.</title>
        <authorList>
            <person name="Liu L."/>
            <person name="Li J."/>
            <person name="Huang Y."/>
            <person name="Pan J."/>
            <person name="Li M."/>
        </authorList>
    </citation>
    <scope>NUCLEOTIDE SEQUENCE [LARGE SCALE GENOMIC DNA]</scope>
    <source>
        <strain evidence="3">FT324</strain>
    </source>
</reference>
<comment type="caution">
    <text evidence="2">The sequence shown here is derived from an EMBL/GenBank/DDBJ whole genome shotgun (WGS) entry which is preliminary data.</text>
</comment>
<proteinExistence type="predicted"/>
<evidence type="ECO:0000256" key="1">
    <source>
        <dbReference type="SAM" id="Phobius"/>
    </source>
</evidence>
<dbReference type="Proteomes" id="UP001205601">
    <property type="component" value="Unassembled WGS sequence"/>
</dbReference>
<keyword evidence="1" id="KW-0472">Membrane</keyword>
<name>A0ABT2NLU2_9RHOB</name>
<sequence>MAISPEHELHRRRWSRNLGLGLVLAAFVVLVFGLTIVKVSRQDEHGNPPGTEASR</sequence>
<organism evidence="2 3">
    <name type="scientific">Albidovulum sediminis</name>
    <dbReference type="NCBI Taxonomy" id="3066345"/>
    <lineage>
        <taxon>Bacteria</taxon>
        <taxon>Pseudomonadati</taxon>
        <taxon>Pseudomonadota</taxon>
        <taxon>Alphaproteobacteria</taxon>
        <taxon>Rhodobacterales</taxon>
        <taxon>Paracoccaceae</taxon>
        <taxon>Albidovulum</taxon>
    </lineage>
</organism>
<feature type="transmembrane region" description="Helical" evidence="1">
    <location>
        <begin position="18"/>
        <end position="37"/>
    </location>
</feature>
<keyword evidence="1" id="KW-0812">Transmembrane</keyword>
<keyword evidence="3" id="KW-1185">Reference proteome</keyword>